<dbReference type="PRINTS" id="PR00119">
    <property type="entry name" value="CATATPASE"/>
</dbReference>
<evidence type="ECO:0000256" key="15">
    <source>
        <dbReference type="ARBA" id="ARBA00039103"/>
    </source>
</evidence>
<dbReference type="InterPro" id="IPR008250">
    <property type="entry name" value="ATPase_P-typ_transduc_dom_A_sf"/>
</dbReference>
<dbReference type="InterPro" id="IPR036412">
    <property type="entry name" value="HAD-like_sf"/>
</dbReference>
<dbReference type="Pfam" id="PF00122">
    <property type="entry name" value="E1-E2_ATPase"/>
    <property type="match status" value="1"/>
</dbReference>
<evidence type="ECO:0000256" key="13">
    <source>
        <dbReference type="ARBA" id="ARBA00023065"/>
    </source>
</evidence>
<dbReference type="CDD" id="cd00371">
    <property type="entry name" value="HMA"/>
    <property type="match status" value="1"/>
</dbReference>
<dbReference type="Pfam" id="PF00403">
    <property type="entry name" value="HMA"/>
    <property type="match status" value="1"/>
</dbReference>
<dbReference type="Gene3D" id="3.40.1110.10">
    <property type="entry name" value="Calcium-transporting ATPase, cytoplasmic domain N"/>
    <property type="match status" value="1"/>
</dbReference>
<keyword evidence="10 17" id="KW-0067">ATP-binding</keyword>
<dbReference type="NCBIfam" id="TIGR01525">
    <property type="entry name" value="ATPase-IB_hvy"/>
    <property type="match status" value="1"/>
</dbReference>
<dbReference type="PROSITE" id="PS00154">
    <property type="entry name" value="ATPASE_E1_E2"/>
    <property type="match status" value="1"/>
</dbReference>
<dbReference type="InterPro" id="IPR059000">
    <property type="entry name" value="ATPase_P-type_domA"/>
</dbReference>
<dbReference type="PRINTS" id="PR00941">
    <property type="entry name" value="CDATPASE"/>
</dbReference>
<dbReference type="SFLD" id="SFLDS00003">
    <property type="entry name" value="Haloacid_Dehalogenase"/>
    <property type="match status" value="1"/>
</dbReference>
<keyword evidence="14 17" id="KW-0472">Membrane</keyword>
<feature type="transmembrane region" description="Helical" evidence="17">
    <location>
        <begin position="383"/>
        <end position="408"/>
    </location>
</feature>
<dbReference type="Gene3D" id="2.70.150.10">
    <property type="entry name" value="Calcium-transporting ATPase, cytoplasmic transduction domain A"/>
    <property type="match status" value="1"/>
</dbReference>
<dbReference type="FunFam" id="2.70.150.10:FF:000002">
    <property type="entry name" value="Copper-transporting ATPase 1, putative"/>
    <property type="match status" value="1"/>
</dbReference>
<keyword evidence="20" id="KW-0378">Hydrolase</keyword>
<evidence type="ECO:0000259" key="19">
    <source>
        <dbReference type="PROSITE" id="PS50846"/>
    </source>
</evidence>
<dbReference type="GO" id="GO:0008551">
    <property type="term" value="F:P-type cadmium transporter activity"/>
    <property type="evidence" value="ECO:0007669"/>
    <property type="project" value="UniProtKB-EC"/>
</dbReference>
<comment type="catalytic activity">
    <reaction evidence="16">
        <text>Cd(2+)(in) + ATP + H2O = Cd(2+)(out) + ADP + phosphate + H(+)</text>
        <dbReference type="Rhea" id="RHEA:12132"/>
        <dbReference type="ChEBI" id="CHEBI:15377"/>
        <dbReference type="ChEBI" id="CHEBI:15378"/>
        <dbReference type="ChEBI" id="CHEBI:30616"/>
        <dbReference type="ChEBI" id="CHEBI:43474"/>
        <dbReference type="ChEBI" id="CHEBI:48775"/>
        <dbReference type="ChEBI" id="CHEBI:456216"/>
        <dbReference type="EC" id="7.2.2.21"/>
    </reaction>
</comment>
<dbReference type="InterPro" id="IPR001757">
    <property type="entry name" value="P_typ_ATPase"/>
</dbReference>
<evidence type="ECO:0000256" key="17">
    <source>
        <dbReference type="RuleBase" id="RU362081"/>
    </source>
</evidence>
<dbReference type="EMBL" id="LR792683">
    <property type="protein sequence ID" value="CAB3390964.1"/>
    <property type="molecule type" value="Genomic_DNA"/>
</dbReference>
<feature type="region of interest" description="Disordered" evidence="18">
    <location>
        <begin position="1"/>
        <end position="32"/>
    </location>
</feature>
<dbReference type="InterPro" id="IPR051014">
    <property type="entry name" value="Cation_Transport_ATPase_IB"/>
</dbReference>
<dbReference type="InterPro" id="IPR018303">
    <property type="entry name" value="ATPase_P-typ_P_site"/>
</dbReference>
<dbReference type="Pfam" id="PF00702">
    <property type="entry name" value="Hydrolase"/>
    <property type="match status" value="1"/>
</dbReference>
<evidence type="ECO:0000256" key="2">
    <source>
        <dbReference type="ARBA" id="ARBA00006024"/>
    </source>
</evidence>
<dbReference type="SUPFAM" id="SSF56784">
    <property type="entry name" value="HAD-like"/>
    <property type="match status" value="1"/>
</dbReference>
<keyword evidence="6" id="KW-0597">Phosphoprotein</keyword>
<feature type="transmembrane region" description="Helical" evidence="17">
    <location>
        <begin position="153"/>
        <end position="175"/>
    </location>
</feature>
<dbReference type="NCBIfam" id="TIGR01494">
    <property type="entry name" value="ATPase_P-type"/>
    <property type="match status" value="1"/>
</dbReference>
<dbReference type="PANTHER" id="PTHR48085:SF5">
    <property type="entry name" value="CADMIUM_ZINC-TRANSPORTING ATPASE HMA4-RELATED"/>
    <property type="match status" value="1"/>
</dbReference>
<evidence type="ECO:0000256" key="3">
    <source>
        <dbReference type="ARBA" id="ARBA00022448"/>
    </source>
</evidence>
<evidence type="ECO:0000256" key="6">
    <source>
        <dbReference type="ARBA" id="ARBA00022553"/>
    </source>
</evidence>
<dbReference type="InterPro" id="IPR023214">
    <property type="entry name" value="HAD_sf"/>
</dbReference>
<dbReference type="SFLD" id="SFLDG00002">
    <property type="entry name" value="C1.7:_P-type_atpase_like"/>
    <property type="match status" value="1"/>
</dbReference>
<dbReference type="InterPro" id="IPR017969">
    <property type="entry name" value="Heavy-metal-associated_CS"/>
</dbReference>
<dbReference type="Proteomes" id="UP000502196">
    <property type="component" value="Chromosome"/>
</dbReference>
<dbReference type="PANTHER" id="PTHR48085">
    <property type="entry name" value="CADMIUM/ZINC-TRANSPORTING ATPASE HMA2-RELATED"/>
    <property type="match status" value="1"/>
</dbReference>
<dbReference type="GO" id="GO:0046872">
    <property type="term" value="F:metal ion binding"/>
    <property type="evidence" value="ECO:0007669"/>
    <property type="project" value="UniProtKB-KW"/>
</dbReference>
<dbReference type="Gene3D" id="3.30.70.100">
    <property type="match status" value="1"/>
</dbReference>
<evidence type="ECO:0000256" key="1">
    <source>
        <dbReference type="ARBA" id="ARBA00004651"/>
    </source>
</evidence>
<proteinExistence type="inferred from homology"/>
<feature type="transmembrane region" description="Helical" evidence="17">
    <location>
        <begin position="195"/>
        <end position="214"/>
    </location>
</feature>
<dbReference type="InterPro" id="IPR023298">
    <property type="entry name" value="ATPase_P-typ_TM_dom_sf"/>
</dbReference>
<evidence type="ECO:0000256" key="12">
    <source>
        <dbReference type="ARBA" id="ARBA00022989"/>
    </source>
</evidence>
<reference evidence="20 21" key="1">
    <citation type="submission" date="2020-04" db="EMBL/GenBank/DDBJ databases">
        <authorList>
            <person name="Hogendoorn C."/>
        </authorList>
    </citation>
    <scope>NUCLEOTIDE SEQUENCE [LARGE SCALE GENOMIC DNA]</scope>
    <source>
        <strain evidence="20">COOX1</strain>
    </source>
</reference>
<protein>
    <recommendedName>
        <fullName evidence="15">Cd(2+)-exporting ATPase</fullName>
        <ecNumber evidence="15">7.2.2.21</ecNumber>
    </recommendedName>
</protein>
<dbReference type="InterPro" id="IPR036163">
    <property type="entry name" value="HMA_dom_sf"/>
</dbReference>
<comment type="subcellular location">
    <subcellularLocation>
        <location evidence="1">Cell membrane</location>
        <topology evidence="1">Multi-pass membrane protein</topology>
    </subcellularLocation>
</comment>
<evidence type="ECO:0000313" key="20">
    <source>
        <dbReference type="EMBL" id="CAB3390964.1"/>
    </source>
</evidence>
<dbReference type="PROSITE" id="PS50846">
    <property type="entry name" value="HMA_2"/>
    <property type="match status" value="1"/>
</dbReference>
<keyword evidence="9 17" id="KW-0547">Nucleotide-binding</keyword>
<dbReference type="SFLD" id="SFLDF00027">
    <property type="entry name" value="p-type_atpase"/>
    <property type="match status" value="1"/>
</dbReference>
<evidence type="ECO:0000256" key="7">
    <source>
        <dbReference type="ARBA" id="ARBA00022692"/>
    </source>
</evidence>
<dbReference type="GO" id="GO:0016887">
    <property type="term" value="F:ATP hydrolysis activity"/>
    <property type="evidence" value="ECO:0007669"/>
    <property type="project" value="InterPro"/>
</dbReference>
<evidence type="ECO:0000256" key="4">
    <source>
        <dbReference type="ARBA" id="ARBA00022475"/>
    </source>
</evidence>
<keyword evidence="3" id="KW-0813">Transport</keyword>
<evidence type="ECO:0000256" key="5">
    <source>
        <dbReference type="ARBA" id="ARBA00022539"/>
    </source>
</evidence>
<keyword evidence="4 17" id="KW-1003">Cell membrane</keyword>
<feature type="transmembrane region" description="Helical" evidence="17">
    <location>
        <begin position="692"/>
        <end position="708"/>
    </location>
</feature>
<dbReference type="EC" id="7.2.2.21" evidence="15"/>
<keyword evidence="5" id="KW-0104">Cadmium</keyword>
<accession>A0A6F9E3I9</accession>
<evidence type="ECO:0000256" key="8">
    <source>
        <dbReference type="ARBA" id="ARBA00022723"/>
    </source>
</evidence>
<dbReference type="Gene3D" id="3.40.50.1000">
    <property type="entry name" value="HAD superfamily/HAD-like"/>
    <property type="match status" value="1"/>
</dbReference>
<dbReference type="GO" id="GO:0005886">
    <property type="term" value="C:plasma membrane"/>
    <property type="evidence" value="ECO:0007669"/>
    <property type="project" value="UniProtKB-SubCell"/>
</dbReference>
<dbReference type="PROSITE" id="PS01047">
    <property type="entry name" value="HMA_1"/>
    <property type="match status" value="1"/>
</dbReference>
<comment type="similarity">
    <text evidence="2 17">Belongs to the cation transport ATPase (P-type) (TC 3.A.3) family. Type IB subfamily.</text>
</comment>
<dbReference type="SUPFAM" id="SSF81653">
    <property type="entry name" value="Calcium ATPase, transduction domain A"/>
    <property type="match status" value="1"/>
</dbReference>
<evidence type="ECO:0000256" key="9">
    <source>
        <dbReference type="ARBA" id="ARBA00022741"/>
    </source>
</evidence>
<dbReference type="InterPro" id="IPR023299">
    <property type="entry name" value="ATPase_P-typ_cyto_dom_N"/>
</dbReference>
<gene>
    <name evidence="20" type="primary">cadA</name>
    <name evidence="20" type="ORF">COOX1_0676</name>
</gene>
<evidence type="ECO:0000256" key="10">
    <source>
        <dbReference type="ARBA" id="ARBA00022840"/>
    </source>
</evidence>
<keyword evidence="8 17" id="KW-0479">Metal-binding</keyword>
<sequence>MAVPNDRLQDRAPGVAEKPGQSGNSPDPVRPPEHVYRLANVSCADCAAKFEDKVKRAPGVLDARVLFGSSQLIVVGQPLSVDELERLGAFDNIKVVAGADAAAPEVCGRGDPGAGRAPWWAEPRVGRAAMALLLIVAAHVLQGSGAAPVTSTAVYAAAVLLGGWGTFKTGIPGIFRLDFQMNALMTVSVAGAMAIGYWSEAATVAFLFGVSEVLENHAMDRARRSIRSLAEMAPTRAMVRREGKEMILPVEAIRIGDVMIVRPGEKIALDGRVIRGRSEVNEAAITGESLPLAKEAGDQVFAGSLNHSGAIEVEVTTRAEDSTLARVIALVEKAEAERAPTQEFVNRFARIYTPAVTVLAVGMALIPPLVWGAAWQPSIYEALALLMVACPCALVVSTPLAVVTAMGVAARNGVLIKGGIHLENIGHLRAMAFDKTGTLTLGEPVVTDVVGLQNMTEEDILRVAAGIERYSEHPLAGAILRAAADRGLTPGEVEDFESFPGRGARGTVGGAEYWIGSPPWFKERGVDLAAVDHRIRGFQEEGKTLVLLGRRDTVTALIALADRVRPSAREVVANLKMAGIGPTVLLTGDNQATARAIGRTVGVDEVRAGLLPEDKVRAVSELRQWYGRVGMVGDGVNDAPALVAATTGIAMGTSGTDLALEAADVALMNDDLSKVPFAVHLGRVTLRIIQQNIFIALFMKTAALLLAFPGWLTLWLAIVGDMGATLLVTANSLRLLRVRLSS</sequence>
<name>A0A6F9E3I9_9BACL</name>
<dbReference type="GO" id="GO:0005524">
    <property type="term" value="F:ATP binding"/>
    <property type="evidence" value="ECO:0007669"/>
    <property type="project" value="UniProtKB-UniRule"/>
</dbReference>
<dbReference type="InterPro" id="IPR044492">
    <property type="entry name" value="P_typ_ATPase_HD_dom"/>
</dbReference>
<evidence type="ECO:0000256" key="16">
    <source>
        <dbReference type="ARBA" id="ARBA00049338"/>
    </source>
</evidence>
<keyword evidence="11" id="KW-1278">Translocase</keyword>
<dbReference type="SUPFAM" id="SSF55008">
    <property type="entry name" value="HMA, heavy metal-associated domain"/>
    <property type="match status" value="1"/>
</dbReference>
<keyword evidence="13" id="KW-0406">Ion transport</keyword>
<evidence type="ECO:0000256" key="11">
    <source>
        <dbReference type="ARBA" id="ARBA00022967"/>
    </source>
</evidence>
<dbReference type="AlphaFoldDB" id="A0A6F9E3I9"/>
<evidence type="ECO:0000256" key="14">
    <source>
        <dbReference type="ARBA" id="ARBA00023136"/>
    </source>
</evidence>
<dbReference type="InterPro" id="IPR027256">
    <property type="entry name" value="P-typ_ATPase_IB"/>
</dbReference>
<keyword evidence="7 17" id="KW-0812">Transmembrane</keyword>
<evidence type="ECO:0000313" key="21">
    <source>
        <dbReference type="Proteomes" id="UP000502196"/>
    </source>
</evidence>
<dbReference type="SUPFAM" id="SSF81665">
    <property type="entry name" value="Calcium ATPase, transmembrane domain M"/>
    <property type="match status" value="1"/>
</dbReference>
<feature type="domain" description="HMA" evidence="19">
    <location>
        <begin position="32"/>
        <end position="96"/>
    </location>
</feature>
<keyword evidence="12 17" id="KW-1133">Transmembrane helix</keyword>
<organism evidence="20 21">
    <name type="scientific">Kyrpidia spormannii</name>
    <dbReference type="NCBI Taxonomy" id="2055160"/>
    <lineage>
        <taxon>Bacteria</taxon>
        <taxon>Bacillati</taxon>
        <taxon>Bacillota</taxon>
        <taxon>Bacilli</taxon>
        <taxon>Bacillales</taxon>
        <taxon>Alicyclobacillaceae</taxon>
        <taxon>Kyrpidia</taxon>
    </lineage>
</organism>
<feature type="transmembrane region" description="Helical" evidence="17">
    <location>
        <begin position="351"/>
        <end position="371"/>
    </location>
</feature>
<evidence type="ECO:0000256" key="18">
    <source>
        <dbReference type="SAM" id="MobiDB-lite"/>
    </source>
</evidence>
<dbReference type="InterPro" id="IPR006121">
    <property type="entry name" value="HMA_dom"/>
</dbReference>